<feature type="compositionally biased region" description="Polar residues" evidence="1">
    <location>
        <begin position="1"/>
        <end position="11"/>
    </location>
</feature>
<reference evidence="2" key="1">
    <citation type="submission" date="2014-02" db="EMBL/GenBank/DDBJ databases">
        <title>Expanding our view of genomic diversity in Candidatus Accumulibacter clades.</title>
        <authorList>
            <person name="Skennerton C.T."/>
            <person name="Barr J.J."/>
            <person name="Slater F.R."/>
            <person name="Bond P.L."/>
            <person name="Tyson G.W."/>
        </authorList>
    </citation>
    <scope>NUCLEOTIDE SEQUENCE [LARGE SCALE GENOMIC DNA]</scope>
</reference>
<evidence type="ECO:0000313" key="3">
    <source>
        <dbReference type="Proteomes" id="UP000021315"/>
    </source>
</evidence>
<gene>
    <name evidence="2" type="ORF">AW06_003039</name>
</gene>
<protein>
    <submittedName>
        <fullName evidence="2">Uncharacterized protein</fullName>
    </submittedName>
</protein>
<evidence type="ECO:0000256" key="1">
    <source>
        <dbReference type="SAM" id="MobiDB-lite"/>
    </source>
</evidence>
<feature type="region of interest" description="Disordered" evidence="1">
    <location>
        <begin position="1"/>
        <end position="22"/>
    </location>
</feature>
<dbReference type="EMBL" id="JDST02000070">
    <property type="protein sequence ID" value="KFB75872.1"/>
    <property type="molecule type" value="Genomic_DNA"/>
</dbReference>
<dbReference type="Proteomes" id="UP000021315">
    <property type="component" value="Unassembled WGS sequence"/>
</dbReference>
<keyword evidence="3" id="KW-1185">Reference proteome</keyword>
<evidence type="ECO:0000313" key="2">
    <source>
        <dbReference type="EMBL" id="KFB75872.1"/>
    </source>
</evidence>
<comment type="caution">
    <text evidence="2">The sequence shown here is derived from an EMBL/GenBank/DDBJ whole genome shotgun (WGS) entry which is preliminary data.</text>
</comment>
<proteinExistence type="predicted"/>
<dbReference type="AlphaFoldDB" id="A0A080M3H8"/>
<dbReference type="STRING" id="1453999.AW06_003039"/>
<name>A0A080M3H8_9PROT</name>
<organism evidence="2 3">
    <name type="scientific">Candidatus Accumulibacter cognatus</name>
    <dbReference type="NCBI Taxonomy" id="2954383"/>
    <lineage>
        <taxon>Bacteria</taxon>
        <taxon>Pseudomonadati</taxon>
        <taxon>Pseudomonadota</taxon>
        <taxon>Betaproteobacteria</taxon>
        <taxon>Candidatus Accumulibacter</taxon>
    </lineage>
</organism>
<accession>A0A080M3H8</accession>
<sequence length="53" mass="5532">MDTFTKSSGNCVSDGGAPRSPRRLLEQLGDRIIAKQYSLARPVAATPKGVASG</sequence>